<gene>
    <name evidence="3" type="ORF">RI543_004480</name>
</gene>
<dbReference type="EMBL" id="JAWIZZ010000055">
    <property type="protein sequence ID" value="KAK5774193.1"/>
    <property type="molecule type" value="Genomic_DNA"/>
</dbReference>
<feature type="transmembrane region" description="Helical" evidence="2">
    <location>
        <begin position="472"/>
        <end position="491"/>
    </location>
</feature>
<evidence type="ECO:0000313" key="4">
    <source>
        <dbReference type="Proteomes" id="UP001306508"/>
    </source>
</evidence>
<dbReference type="Proteomes" id="UP001306508">
    <property type="component" value="Unassembled WGS sequence"/>
</dbReference>
<protein>
    <submittedName>
        <fullName evidence="3">Uncharacterized protein</fullName>
    </submittedName>
</protein>
<dbReference type="AlphaFoldDB" id="A0AAN7WRX1"/>
<evidence type="ECO:0000256" key="1">
    <source>
        <dbReference type="SAM" id="MobiDB-lite"/>
    </source>
</evidence>
<comment type="caution">
    <text evidence="3">The sequence shown here is derived from an EMBL/GenBank/DDBJ whole genome shotgun (WGS) entry which is preliminary data.</text>
</comment>
<dbReference type="GO" id="GO:0055085">
    <property type="term" value="P:transmembrane transport"/>
    <property type="evidence" value="ECO:0007669"/>
    <property type="project" value="InterPro"/>
</dbReference>
<keyword evidence="2" id="KW-0812">Transmembrane</keyword>
<name>A0AAN7WRX1_9SACH</name>
<evidence type="ECO:0000256" key="2">
    <source>
        <dbReference type="SAM" id="Phobius"/>
    </source>
</evidence>
<evidence type="ECO:0000313" key="3">
    <source>
        <dbReference type="EMBL" id="KAK5774193.1"/>
    </source>
</evidence>
<keyword evidence="2" id="KW-1133">Transmembrane helix</keyword>
<proteinExistence type="predicted"/>
<feature type="transmembrane region" description="Helical" evidence="2">
    <location>
        <begin position="545"/>
        <end position="575"/>
    </location>
</feature>
<keyword evidence="4" id="KW-1185">Reference proteome</keyword>
<feature type="compositionally biased region" description="Polar residues" evidence="1">
    <location>
        <begin position="49"/>
        <end position="75"/>
    </location>
</feature>
<feature type="transmembrane region" description="Helical" evidence="2">
    <location>
        <begin position="129"/>
        <end position="156"/>
    </location>
</feature>
<dbReference type="InterPro" id="IPR007251">
    <property type="entry name" value="Iron_permease_Fet4"/>
</dbReference>
<feature type="region of interest" description="Disordered" evidence="1">
    <location>
        <begin position="46"/>
        <end position="85"/>
    </location>
</feature>
<organism evidence="3 4">
    <name type="scientific">Arxiozyma heterogenica</name>
    <dbReference type="NCBI Taxonomy" id="278026"/>
    <lineage>
        <taxon>Eukaryota</taxon>
        <taxon>Fungi</taxon>
        <taxon>Dikarya</taxon>
        <taxon>Ascomycota</taxon>
        <taxon>Saccharomycotina</taxon>
        <taxon>Saccharomycetes</taxon>
        <taxon>Saccharomycetales</taxon>
        <taxon>Saccharomycetaceae</taxon>
        <taxon>Arxiozyma</taxon>
    </lineage>
</organism>
<reference evidence="4" key="1">
    <citation type="submission" date="2023-07" db="EMBL/GenBank/DDBJ databases">
        <title>A draft genome of Kazachstania heterogenica Y-27499.</title>
        <authorList>
            <person name="Donic C."/>
            <person name="Kralova J.S."/>
            <person name="Fidel L."/>
            <person name="Ben-Dor S."/>
            <person name="Jung S."/>
        </authorList>
    </citation>
    <scope>NUCLEOTIDE SEQUENCE [LARGE SCALE GENOMIC DNA]</scope>
    <source>
        <strain evidence="4">Y27499</strain>
    </source>
</reference>
<accession>A0AAN7WRX1</accession>
<feature type="transmembrane region" description="Helical" evidence="2">
    <location>
        <begin position="364"/>
        <end position="382"/>
    </location>
</feature>
<sequence length="636" mass="72432">MGRISKFFGCPGERPALHHRAPLIPHDQDVIQQLDPKTRHVRMHHLNSSRETLVGNETTTSTIGHSSNNNCGSISDHTDNEEDDDAYLSDSSTKLDLADVLLQANGCIDTNMSFTGLKKSYMDIWLDKAVMWAGSQVMFFLMWVILIVWVIVGAIYNAPFNWQVVMQDGQSIQCYFWDTLLTRQQLTSTHEQVLIVTQLRSRVRSFKRFLLRDPVVTNDNIPIKLVKADEEVKENVHRQEKSSVNKLSVLHVNNDNNCHIRKEKGAEANEQEQEGSDEDDSIMEVKKVSNAPRVSVYTPRIDDTTISGALPVENWYDRLSTTFSWIIGSVPSMILFWVGIIVWIGCGAIPQGGETFSDDWQMEINTAVAVSLLISSFFLQNIRARHDVFISKFLLKIHSMDCNIDLILRTANSDFTSENPIVTVEPPKRTNAEHLIDWYADVVGTGIGIVIAICVFAAWAAIGSPLHWSDDWWLIIGTYTGLVGFLDGFVIRQVYFRIINHEEDNFKNLADEDAELFQLLSIECPEEYFVPPKHKRTLSYRISEFVNLCCSTQWSVLVSVLIIIGLICAATGMLWSTTGQLIANTPTMIIEEFFMIVLIQAHNWADEQRRIEISGLFARRHILLEYVRDKYIYSQY</sequence>
<feature type="transmembrane region" description="Helical" evidence="2">
    <location>
        <begin position="323"/>
        <end position="344"/>
    </location>
</feature>
<feature type="transmembrane region" description="Helical" evidence="2">
    <location>
        <begin position="438"/>
        <end position="460"/>
    </location>
</feature>
<dbReference type="Pfam" id="PF04120">
    <property type="entry name" value="Iron_permease"/>
    <property type="match status" value="2"/>
</dbReference>
<keyword evidence="2" id="KW-0472">Membrane</keyword>